<dbReference type="InterPro" id="IPR013766">
    <property type="entry name" value="Thioredoxin_domain"/>
</dbReference>
<feature type="chain" id="PRO_5047311786" evidence="1">
    <location>
        <begin position="25"/>
        <end position="206"/>
    </location>
</feature>
<dbReference type="Gene3D" id="3.40.30.10">
    <property type="entry name" value="Glutaredoxin"/>
    <property type="match status" value="1"/>
</dbReference>
<sequence length="206" mass="22525">MKKLVPFLAACLLLVLSSYIRPLAGYQVGDKAADFKLKNVDGKMVSLADNKTTKGYIVVFTCNTCPYAQAYESRIIALHQKYASQGYPVVAINPNDPGMATGESFAAMQTRAKTKNYPFPYLVDETQQVAQTYGATRTPHLYVLTRQGTGNEFKVSYIGAIDDNSEDAKQVKIKYVENAMTEILAGKPASTSSTKAVGCGIKWRKA</sequence>
<dbReference type="InterPro" id="IPR036249">
    <property type="entry name" value="Thioredoxin-like_sf"/>
</dbReference>
<organism evidence="3 4">
    <name type="scientific">Hymenobacter volaticus</name>
    <dbReference type="NCBI Taxonomy" id="2932254"/>
    <lineage>
        <taxon>Bacteria</taxon>
        <taxon>Pseudomonadati</taxon>
        <taxon>Bacteroidota</taxon>
        <taxon>Cytophagia</taxon>
        <taxon>Cytophagales</taxon>
        <taxon>Hymenobacteraceae</taxon>
        <taxon>Hymenobacter</taxon>
    </lineage>
</organism>
<evidence type="ECO:0000313" key="4">
    <source>
        <dbReference type="Proteomes" id="UP000830401"/>
    </source>
</evidence>
<evidence type="ECO:0000259" key="2">
    <source>
        <dbReference type="PROSITE" id="PS51352"/>
    </source>
</evidence>
<evidence type="ECO:0000313" key="3">
    <source>
        <dbReference type="EMBL" id="UOQ64405.1"/>
    </source>
</evidence>
<feature type="domain" description="Thioredoxin" evidence="2">
    <location>
        <begin position="26"/>
        <end position="178"/>
    </location>
</feature>
<dbReference type="PANTHER" id="PTHR43640">
    <property type="entry name" value="OS07G0260300 PROTEIN"/>
    <property type="match status" value="1"/>
</dbReference>
<dbReference type="Pfam" id="PF00578">
    <property type="entry name" value="AhpC-TSA"/>
    <property type="match status" value="1"/>
</dbReference>
<proteinExistence type="predicted"/>
<dbReference type="SUPFAM" id="SSF52833">
    <property type="entry name" value="Thioredoxin-like"/>
    <property type="match status" value="1"/>
</dbReference>
<keyword evidence="1" id="KW-0732">Signal</keyword>
<keyword evidence="4" id="KW-1185">Reference proteome</keyword>
<accession>A0ABY4G0K2</accession>
<dbReference type="PANTHER" id="PTHR43640:SF1">
    <property type="entry name" value="THIOREDOXIN-DEPENDENT PEROXIREDOXIN"/>
    <property type="match status" value="1"/>
</dbReference>
<dbReference type="PROSITE" id="PS51352">
    <property type="entry name" value="THIOREDOXIN_2"/>
    <property type="match status" value="1"/>
</dbReference>
<feature type="signal peptide" evidence="1">
    <location>
        <begin position="1"/>
        <end position="24"/>
    </location>
</feature>
<protein>
    <submittedName>
        <fullName evidence="3">Thioredoxin family protein</fullName>
    </submittedName>
</protein>
<dbReference type="InterPro" id="IPR047262">
    <property type="entry name" value="PRX-like1"/>
</dbReference>
<dbReference type="InterPro" id="IPR000866">
    <property type="entry name" value="AhpC/TSA"/>
</dbReference>
<evidence type="ECO:0000256" key="1">
    <source>
        <dbReference type="SAM" id="SignalP"/>
    </source>
</evidence>
<dbReference type="Proteomes" id="UP000830401">
    <property type="component" value="Chromosome"/>
</dbReference>
<name>A0ABY4G0K2_9BACT</name>
<dbReference type="EMBL" id="CP095061">
    <property type="protein sequence ID" value="UOQ64405.1"/>
    <property type="molecule type" value="Genomic_DNA"/>
</dbReference>
<gene>
    <name evidence="3" type="ORF">MUN86_12470</name>
</gene>
<reference evidence="3" key="1">
    <citation type="submission" date="2022-04" db="EMBL/GenBank/DDBJ databases">
        <title>Hymenobacter sp. isolated from the air.</title>
        <authorList>
            <person name="Won M."/>
            <person name="Lee C.-M."/>
            <person name="Woen H.-Y."/>
            <person name="Kwon S.-W."/>
        </authorList>
    </citation>
    <scope>NUCLEOTIDE SEQUENCE</scope>
    <source>
        <strain evidence="3">5420S-77</strain>
    </source>
</reference>
<dbReference type="CDD" id="cd02969">
    <property type="entry name" value="PRX_like1"/>
    <property type="match status" value="1"/>
</dbReference>
<dbReference type="RefSeq" id="WP_245118207.1">
    <property type="nucleotide sequence ID" value="NZ_CP095061.1"/>
</dbReference>